<dbReference type="EMBL" id="JACXST010000001">
    <property type="protein sequence ID" value="MBD9360110.1"/>
    <property type="molecule type" value="Genomic_DNA"/>
</dbReference>
<evidence type="ECO:0000256" key="3">
    <source>
        <dbReference type="ARBA" id="ARBA00007681"/>
    </source>
</evidence>
<keyword evidence="5" id="KW-0375">Hydrogen ion transport</keyword>
<comment type="similarity">
    <text evidence="3">Belongs to the ATPase gamma chain family.</text>
</comment>
<evidence type="ECO:0000256" key="5">
    <source>
        <dbReference type="ARBA" id="ARBA00022781"/>
    </source>
</evidence>
<evidence type="ECO:0000256" key="2">
    <source>
        <dbReference type="ARBA" id="ARBA00004170"/>
    </source>
</evidence>
<proteinExistence type="inferred from homology"/>
<reference evidence="10 11" key="1">
    <citation type="submission" date="2020-09" db="EMBL/GenBank/DDBJ databases">
        <title>Methylomonas albis sp. nov. and Methylomonas fluvii sp. nov.: Two cold-adapted methanotrophs from the River Elbe and an amended description of Methylovulum psychrotolerans strain Eb1.</title>
        <authorList>
            <person name="Bussmann I.K."/>
            <person name="Klings K.-W."/>
            <person name="Warnstedt J."/>
            <person name="Hoppert M."/>
            <person name="Saborowski A."/>
            <person name="Horn F."/>
            <person name="Liebner S."/>
        </authorList>
    </citation>
    <scope>NUCLEOTIDE SEQUENCE [LARGE SCALE GENOMIC DNA]</scope>
    <source>
        <strain evidence="10 11">EbB</strain>
    </source>
</reference>
<keyword evidence="4" id="KW-0813">Transport</keyword>
<dbReference type="Gene3D" id="1.10.287.80">
    <property type="entry name" value="ATP synthase, gamma subunit, helix hairpin domain"/>
    <property type="match status" value="2"/>
</dbReference>
<dbReference type="Pfam" id="PF00231">
    <property type="entry name" value="ATP-synt"/>
    <property type="match status" value="1"/>
</dbReference>
<keyword evidence="11" id="KW-1185">Reference proteome</keyword>
<keyword evidence="7" id="KW-0472">Membrane</keyword>
<keyword evidence="8" id="KW-0139">CF(1)</keyword>
<dbReference type="RefSeq" id="WP_192392901.1">
    <property type="nucleotide sequence ID" value="NZ_CAJHIU010000001.1"/>
</dbReference>
<name>A0ABR9DAH2_9GAMM</name>
<organism evidence="10 11">
    <name type="scientific">Methylomonas fluvii</name>
    <dbReference type="NCBI Taxonomy" id="1854564"/>
    <lineage>
        <taxon>Bacteria</taxon>
        <taxon>Pseudomonadati</taxon>
        <taxon>Pseudomonadota</taxon>
        <taxon>Gammaproteobacteria</taxon>
        <taxon>Methylococcales</taxon>
        <taxon>Methylococcaceae</taxon>
        <taxon>Methylomonas</taxon>
    </lineage>
</organism>
<dbReference type="InterPro" id="IPR000131">
    <property type="entry name" value="ATP_synth_F1_gsu"/>
</dbReference>
<comment type="caution">
    <text evidence="10">The sequence shown here is derived from an EMBL/GenBank/DDBJ whole genome shotgun (WGS) entry which is preliminary data.</text>
</comment>
<dbReference type="Proteomes" id="UP000641152">
    <property type="component" value="Unassembled WGS sequence"/>
</dbReference>
<comment type="subcellular location">
    <subcellularLocation>
        <location evidence="2">Membrane</location>
        <topology evidence="2">Peripheral membrane protein</topology>
    </subcellularLocation>
</comment>
<dbReference type="InterPro" id="IPR035968">
    <property type="entry name" value="ATP_synth_F1_ATPase_gsu"/>
</dbReference>
<sequence length="268" mass="29684">MSQRREVEARLALFDDLSGILGAMRSFALAELRKVGKREAAQQHVVQSLETALADLANSLPEPALSAPAKDIWLLFGSVRGFCGSFNEDVIRYWRQNADQQGPLILLGERLHQMVEARAALQRLRGAEGGLDAPTAIDSILTAVAELRGVEFGLIACIRDEQGARSQRLWPLANVASHARPNPPLTFAPAAEVAQGVAEHYLFHTLLALLLRSIRVENHMRLMQMETALRHLERGGEELQLQRNRLRQEEIVEEIELMVGRHGSAAGL</sequence>
<evidence type="ECO:0000256" key="1">
    <source>
        <dbReference type="ARBA" id="ARBA00003456"/>
    </source>
</evidence>
<keyword evidence="6" id="KW-0406">Ion transport</keyword>
<evidence type="ECO:0000256" key="7">
    <source>
        <dbReference type="ARBA" id="ARBA00023136"/>
    </source>
</evidence>
<comment type="function">
    <text evidence="1">Produces ATP from ADP in the presence of a proton gradient across the membrane. The gamma chain is believed to be important in regulating ATPase activity and the flow of protons through the CF(0) complex.</text>
</comment>
<gene>
    <name evidence="10" type="ORF">EBB_06115</name>
</gene>
<evidence type="ECO:0000256" key="8">
    <source>
        <dbReference type="ARBA" id="ARBA00023196"/>
    </source>
</evidence>
<protein>
    <submittedName>
        <fullName evidence="10">F0F1 ATP synthase subunit gamma</fullName>
    </submittedName>
</protein>
<evidence type="ECO:0000313" key="11">
    <source>
        <dbReference type="Proteomes" id="UP000641152"/>
    </source>
</evidence>
<evidence type="ECO:0000256" key="4">
    <source>
        <dbReference type="ARBA" id="ARBA00022448"/>
    </source>
</evidence>
<evidence type="ECO:0000313" key="10">
    <source>
        <dbReference type="EMBL" id="MBD9360110.1"/>
    </source>
</evidence>
<accession>A0ABR9DAH2</accession>
<keyword evidence="9" id="KW-0066">ATP synthesis</keyword>
<evidence type="ECO:0000256" key="9">
    <source>
        <dbReference type="ARBA" id="ARBA00023310"/>
    </source>
</evidence>
<evidence type="ECO:0000256" key="6">
    <source>
        <dbReference type="ARBA" id="ARBA00023065"/>
    </source>
</evidence>
<dbReference type="SUPFAM" id="SSF52943">
    <property type="entry name" value="ATP synthase (F1-ATPase), gamma subunit"/>
    <property type="match status" value="1"/>
</dbReference>